<comment type="caution">
    <text evidence="2">The sequence shown here is derived from an EMBL/GenBank/DDBJ whole genome shotgun (WGS) entry which is preliminary data.</text>
</comment>
<gene>
    <name evidence="2" type="ORF">Vafri_12575</name>
</gene>
<feature type="non-terminal residue" evidence="2">
    <location>
        <position position="767"/>
    </location>
</feature>
<dbReference type="SUPFAM" id="SSF55874">
    <property type="entry name" value="ATPase domain of HSP90 chaperone/DNA topoisomerase II/histidine kinase"/>
    <property type="match status" value="1"/>
</dbReference>
<evidence type="ECO:0000313" key="2">
    <source>
        <dbReference type="EMBL" id="GIL57411.1"/>
    </source>
</evidence>
<dbReference type="InterPro" id="IPR036890">
    <property type="entry name" value="HATPase_C_sf"/>
</dbReference>
<feature type="non-terminal residue" evidence="2">
    <location>
        <position position="1"/>
    </location>
</feature>
<dbReference type="EMBL" id="BNCO01000027">
    <property type="protein sequence ID" value="GIL57411.1"/>
    <property type="molecule type" value="Genomic_DNA"/>
</dbReference>
<dbReference type="NCBIfam" id="NF047352">
    <property type="entry name" value="P_loop_sacsin"/>
    <property type="match status" value="1"/>
</dbReference>
<protein>
    <recommendedName>
        <fullName evidence="4">Protein NO VEIN C-terminal domain-containing protein</fullName>
    </recommendedName>
</protein>
<dbReference type="InterPro" id="IPR052957">
    <property type="entry name" value="Auxin_embryo_med"/>
</dbReference>
<reference evidence="2" key="1">
    <citation type="journal article" date="2021" name="Proc. Natl. Acad. Sci. U.S.A.">
        <title>Three genomes in the algal genus Volvox reveal the fate of a haploid sex-determining region after a transition to homothallism.</title>
        <authorList>
            <person name="Yamamoto K."/>
            <person name="Hamaji T."/>
            <person name="Kawai-Toyooka H."/>
            <person name="Matsuzaki R."/>
            <person name="Takahashi F."/>
            <person name="Nishimura Y."/>
            <person name="Kawachi M."/>
            <person name="Noguchi H."/>
            <person name="Minakuchi Y."/>
            <person name="Umen J.G."/>
            <person name="Toyoda A."/>
            <person name="Nozaki H."/>
        </authorList>
    </citation>
    <scope>NUCLEOTIDE SEQUENCE</scope>
    <source>
        <strain evidence="2">NIES-3780</strain>
    </source>
</reference>
<proteinExistence type="predicted"/>
<sequence length="767" mass="78830">VNGSADTSAAATAEVAAWGSNGEAEDLGVATACRFTLGVLPHLPLPLLAPLAEAVLLPALAMALNRYGAEPCGNNLGEMDLEGTGVPAAATIAASAMEVDSLGGAAVAGTVLHAFLLRQVAAVGPPHAVALARSCLHHLGFSLGVEAWQEDWRRLYRGDAGSCGADTGGDTLNGDVDKVGAAPDPSLTAAGIDATTAGISEGSEGIRLQGNDVRSEMDLDAEEETGPRPPLPLRENQERKQPAATPPVAQLHQEASSFPEIANLAAPLVPSGVAEEAGGSEAPSRAPRTLEVDAPMNPEECRHFVESIRRDEFGMGVELVGEAAALSGRLAARTGRALQRLAAELYSTDSHFVMELVQNADDNTYPAGVVPSLEFVLQRGAITAVNNELGFSPANLRALCDVGASTKARVTGYIGHKGIGFKSVFRVSAAPQVHSRNFHVAFDLARHGSLGYCLPDWCPLQPGSAAATALIRLGCADASVSPSDPGSTTFMTHGSHGGHEVQSLAAVTVAKDSFLYGTAIVLPLRQDMAGAGASADGGHCERGAVLRRRFADLSPTLLLFLQRLQRIVVRDEVATEPLAADGTQHPSPVGSSAIAATAAGAVRVLEMERRRVPGRPHLVRLTVRATACSTAAAAATYPAAAPAPMVGEIAATADLPGDGGGSVGHGRGSGGAATSSTTVTTWAVVTSAIQPQVSRAGVVVNETRVSLAFSLGPAHQQQEAAAVVDTTATATGGRQDSDHVALLAAPVWRGGRPPQQPVFAFLPLRSY</sequence>
<dbReference type="Proteomes" id="UP000747399">
    <property type="component" value="Unassembled WGS sequence"/>
</dbReference>
<accession>A0A8J4F1S5</accession>
<dbReference type="PANTHER" id="PTHR32387:SF0">
    <property type="entry name" value="PROTEIN NO VEIN"/>
    <property type="match status" value="1"/>
</dbReference>
<feature type="region of interest" description="Disordered" evidence="1">
    <location>
        <begin position="195"/>
        <end position="252"/>
    </location>
</feature>
<dbReference type="PANTHER" id="PTHR32387">
    <property type="entry name" value="WU:FJ29H11"/>
    <property type="match status" value="1"/>
</dbReference>
<dbReference type="Gene3D" id="3.30.565.10">
    <property type="entry name" value="Histidine kinase-like ATPase, C-terminal domain"/>
    <property type="match status" value="1"/>
</dbReference>
<organism evidence="2 3">
    <name type="scientific">Volvox africanus</name>
    <dbReference type="NCBI Taxonomy" id="51714"/>
    <lineage>
        <taxon>Eukaryota</taxon>
        <taxon>Viridiplantae</taxon>
        <taxon>Chlorophyta</taxon>
        <taxon>core chlorophytes</taxon>
        <taxon>Chlorophyceae</taxon>
        <taxon>CS clade</taxon>
        <taxon>Chlamydomonadales</taxon>
        <taxon>Volvocaceae</taxon>
        <taxon>Volvox</taxon>
    </lineage>
</organism>
<keyword evidence="3" id="KW-1185">Reference proteome</keyword>
<dbReference type="AlphaFoldDB" id="A0A8J4F1S5"/>
<name>A0A8J4F1S5_9CHLO</name>
<evidence type="ECO:0008006" key="4">
    <source>
        <dbReference type="Google" id="ProtNLM"/>
    </source>
</evidence>
<evidence type="ECO:0000256" key="1">
    <source>
        <dbReference type="SAM" id="MobiDB-lite"/>
    </source>
</evidence>
<evidence type="ECO:0000313" key="3">
    <source>
        <dbReference type="Proteomes" id="UP000747399"/>
    </source>
</evidence>